<keyword evidence="2" id="KW-1133">Transmembrane helix</keyword>
<dbReference type="Proteomes" id="UP000746595">
    <property type="component" value="Unassembled WGS sequence"/>
</dbReference>
<dbReference type="RefSeq" id="WP_168150704.1">
    <property type="nucleotide sequence ID" value="NZ_JAAWVT010000001.1"/>
</dbReference>
<feature type="transmembrane region" description="Helical" evidence="2">
    <location>
        <begin position="485"/>
        <end position="504"/>
    </location>
</feature>
<protein>
    <recommendedName>
        <fullName evidence="5">DUF5129 domain-containing protein</fullName>
    </recommendedName>
</protein>
<sequence length="839" mass="90605">MAPNQTSDTADVPLIRARNKPRFGFPWVAVVLGLGTSIFAGIGFNAVTAEPTAPVQIMIEGQNPYNISQETLDAVITEPILAWEPLTIRVTDRALSYDELQGRTDPGADVILTTLIDSDTFETEKEQRFTGAGIYPAQPNKDENLSDRYAISNAYLDNVGLGHGPLAVAAAAQRAADVLDGGRIRSPEFWVAGTATGLLLTVLAFAFSLRRRRRREGIFRRLTAAQRQLAGVVLELEALEVTYLGTDQAKRTAGFTKSWTQIRDDSLSLAKTEQAVINAVYDSSTSLSPKTAKLVATFETKAHAMVTSSDALMGAGSILGELAGGARVLDRLAAPTLLAARELLARLHAAPQGAISPKHVTALEQAVEEFLAAGARDGDSTAGLKTWAKAEKKLERTAHSVYNALRHDRRARVRGASRGRDDTAALRMSLGLAAGGTKQVLYVLDDANAAARALFGPLPGSTEPAEVPRARHRWSTWNLQAPPRAMWITLGIVIGISALIFGGVTEEKITERPGWDLTGSLPVHSLTVDDPSGTLDEDQLRGYLQDGFSHDVDITLAVRDAEDYLDTVGSFDPLSGAPDEDLDPSVLVDSLWRLKAEFPELSNAITQELNPNQYLVPVYLFDNGTVTTPTWLSSTPASGDHSKLSRGAWEYGSYSLSSFDEPAMATTIESLARGLQRNGIVETDVNSTLLFWLLSLAFALGATTLIQILIFGGTISMKLGRFGRGGKLLRQLRRKLDALALGLDESRLNTVLVLGTGPAASSREADQRIFERSLAVAWRTADDLAARPLAQRLNAAYVAEIQALSELVDRLEIRDSDAQRRTRELLANTQSGAAEPARP</sequence>
<evidence type="ECO:0008006" key="5">
    <source>
        <dbReference type="Google" id="ProtNLM"/>
    </source>
</evidence>
<feature type="transmembrane region" description="Helical" evidence="2">
    <location>
        <begin position="689"/>
        <end position="711"/>
    </location>
</feature>
<evidence type="ECO:0000256" key="2">
    <source>
        <dbReference type="SAM" id="Phobius"/>
    </source>
</evidence>
<feature type="transmembrane region" description="Helical" evidence="2">
    <location>
        <begin position="23"/>
        <end position="44"/>
    </location>
</feature>
<evidence type="ECO:0000313" key="4">
    <source>
        <dbReference type="Proteomes" id="UP000746595"/>
    </source>
</evidence>
<gene>
    <name evidence="3" type="ORF">HED64_03615</name>
</gene>
<feature type="coiled-coil region" evidence="1">
    <location>
        <begin position="794"/>
        <end position="821"/>
    </location>
</feature>
<name>A0ABX1G0Q5_9MICC</name>
<dbReference type="EMBL" id="JAAWVT010000001">
    <property type="protein sequence ID" value="NKG19799.1"/>
    <property type="molecule type" value="Genomic_DNA"/>
</dbReference>
<keyword evidence="4" id="KW-1185">Reference proteome</keyword>
<comment type="caution">
    <text evidence="3">The sequence shown here is derived from an EMBL/GenBank/DDBJ whole genome shotgun (WGS) entry which is preliminary data.</text>
</comment>
<reference evidence="3 4" key="1">
    <citation type="submission" date="2020-04" db="EMBL/GenBank/DDBJ databases">
        <title>Paeniglutamicibacter sp. ANT13_2, a novel actinomycete isolated from sediment in Antarctica.</title>
        <authorList>
            <person name="Sakdapetsiri C."/>
            <person name="Pinyakong O."/>
        </authorList>
    </citation>
    <scope>NUCLEOTIDE SEQUENCE [LARGE SCALE GENOMIC DNA]</scope>
    <source>
        <strain evidence="3 4">ANT13_2</strain>
    </source>
</reference>
<organism evidence="3 4">
    <name type="scientific">Paeniglutamicibacter terrestris</name>
    <dbReference type="NCBI Taxonomy" id="2723403"/>
    <lineage>
        <taxon>Bacteria</taxon>
        <taxon>Bacillati</taxon>
        <taxon>Actinomycetota</taxon>
        <taxon>Actinomycetes</taxon>
        <taxon>Micrococcales</taxon>
        <taxon>Micrococcaceae</taxon>
        <taxon>Paeniglutamicibacter</taxon>
    </lineage>
</organism>
<feature type="transmembrane region" description="Helical" evidence="2">
    <location>
        <begin position="189"/>
        <end position="209"/>
    </location>
</feature>
<accession>A0ABX1G0Q5</accession>
<evidence type="ECO:0000313" key="3">
    <source>
        <dbReference type="EMBL" id="NKG19799.1"/>
    </source>
</evidence>
<evidence type="ECO:0000256" key="1">
    <source>
        <dbReference type="SAM" id="Coils"/>
    </source>
</evidence>
<keyword evidence="2" id="KW-0812">Transmembrane</keyword>
<proteinExistence type="predicted"/>
<keyword evidence="2" id="KW-0472">Membrane</keyword>
<keyword evidence="1" id="KW-0175">Coiled coil</keyword>